<comment type="caution">
    <text evidence="6">The sequence shown here is derived from an EMBL/GenBank/DDBJ whole genome shotgun (WGS) entry which is preliminary data.</text>
</comment>
<dbReference type="PANTHER" id="PTHR30258">
    <property type="entry name" value="TYPE II SECRETION SYSTEM PROTEIN GSPE-RELATED"/>
    <property type="match status" value="1"/>
</dbReference>
<organism evidence="6 7">
    <name type="scientific">Hallerella succinigenes</name>
    <dbReference type="NCBI Taxonomy" id="1896222"/>
    <lineage>
        <taxon>Bacteria</taxon>
        <taxon>Pseudomonadati</taxon>
        <taxon>Fibrobacterota</taxon>
        <taxon>Fibrobacteria</taxon>
        <taxon>Fibrobacterales</taxon>
        <taxon>Fibrobacteraceae</taxon>
        <taxon>Hallerella</taxon>
    </lineage>
</organism>
<dbReference type="InterPro" id="IPR027417">
    <property type="entry name" value="P-loop_NTPase"/>
</dbReference>
<evidence type="ECO:0000256" key="3">
    <source>
        <dbReference type="ARBA" id="ARBA00022840"/>
    </source>
</evidence>
<evidence type="ECO:0000256" key="2">
    <source>
        <dbReference type="ARBA" id="ARBA00022741"/>
    </source>
</evidence>
<evidence type="ECO:0000256" key="1">
    <source>
        <dbReference type="ARBA" id="ARBA00006611"/>
    </source>
</evidence>
<dbReference type="EMBL" id="PGEX01000001">
    <property type="protein sequence ID" value="PJJ42252.1"/>
    <property type="molecule type" value="Genomic_DNA"/>
</dbReference>
<dbReference type="AlphaFoldDB" id="A0A2M9A963"/>
<comment type="similarity">
    <text evidence="1">Belongs to the GSP E family.</text>
</comment>
<feature type="domain" description="AAA+ ATPase" evidence="5">
    <location>
        <begin position="320"/>
        <end position="453"/>
    </location>
</feature>
<dbReference type="OrthoDB" id="9812336at2"/>
<dbReference type="SMART" id="SM00382">
    <property type="entry name" value="AAA"/>
    <property type="match status" value="1"/>
</dbReference>
<name>A0A2M9A963_9BACT</name>
<evidence type="ECO:0000313" key="6">
    <source>
        <dbReference type="EMBL" id="PJJ42252.1"/>
    </source>
</evidence>
<evidence type="ECO:0000259" key="5">
    <source>
        <dbReference type="SMART" id="SM00382"/>
    </source>
</evidence>
<dbReference type="GO" id="GO:0005524">
    <property type="term" value="F:ATP binding"/>
    <property type="evidence" value="ECO:0007669"/>
    <property type="project" value="UniProtKB-KW"/>
</dbReference>
<dbReference type="RefSeq" id="WP_157798007.1">
    <property type="nucleotide sequence ID" value="NZ_JAXFBG010000175.1"/>
</dbReference>
<gene>
    <name evidence="6" type="ORF">BGX16_2274</name>
</gene>
<keyword evidence="2" id="KW-0547">Nucleotide-binding</keyword>
<evidence type="ECO:0000256" key="4">
    <source>
        <dbReference type="SAM" id="MobiDB-lite"/>
    </source>
</evidence>
<dbReference type="InterPro" id="IPR003593">
    <property type="entry name" value="AAA+_ATPase"/>
</dbReference>
<protein>
    <submittedName>
        <fullName evidence="6">Tfp pilus assembly pilus retraction ATPase PilT</fullName>
    </submittedName>
</protein>
<sequence>MMTKNQIMAKVLFSNNLVSERQIQEYWGKIDASHDLGELLLEAGILDQQTYAAVSQYVQDLEVKLKAAEEAKAAQTKQEQANPASSAFERPKAAAPKPAQKPAPTSKPAPVAEAPKTDAEKPLALEGNNPYGESTATSVQIEKVEGLEQTRIAPVAIASAEEELMADDKPVEEALPDRFEIESGEGSIAVPSQLTNENSLAEILAFARNYKATDVYLSATAPIAMRVCGSVHYVNENPFDASQLSKLLSEAKLGFADGYEPVVGVDFSKSFALAGAGRNRLTVTWNDTIPSLAIRVISAESIPLDKLYLPPFCADFLDLPHGLVLIAGPSGSGRSTTIGAFGEALSQKRFVLLESIEKPVERLLSNGNGMTVQKEVGLHAKSGVSALHDAVQAGAGVILFDHLETVDELWAALQASSAGALVFAVAAGNDVYGLLSRLLSAAADREDELAAALSDELKGVIVQHLIPVIDNQDQVLAVEALKVTFSIANLIRRRELIQLPSAIAAAKNLGLSLDDSLQNLVESGYIRGEDAWQRSLNRRRFAAYRPKK</sequence>
<dbReference type="GO" id="GO:0005886">
    <property type="term" value="C:plasma membrane"/>
    <property type="evidence" value="ECO:0007669"/>
    <property type="project" value="TreeGrafter"/>
</dbReference>
<dbReference type="Gene3D" id="3.40.50.300">
    <property type="entry name" value="P-loop containing nucleotide triphosphate hydrolases"/>
    <property type="match status" value="1"/>
</dbReference>
<keyword evidence="3" id="KW-0067">ATP-binding</keyword>
<dbReference type="Gene3D" id="3.30.450.90">
    <property type="match status" value="1"/>
</dbReference>
<reference evidence="6 7" key="1">
    <citation type="submission" date="2017-11" db="EMBL/GenBank/DDBJ databases">
        <title>Animal gut microbial communities from fecal samples from Wisconsin, USA.</title>
        <authorList>
            <person name="Neumann A."/>
        </authorList>
    </citation>
    <scope>NUCLEOTIDE SEQUENCE [LARGE SCALE GENOMIC DNA]</scope>
    <source>
        <strain evidence="6 7">UWS3</strain>
    </source>
</reference>
<proteinExistence type="inferred from homology"/>
<dbReference type="SUPFAM" id="SSF52540">
    <property type="entry name" value="P-loop containing nucleoside triphosphate hydrolases"/>
    <property type="match status" value="1"/>
</dbReference>
<dbReference type="Proteomes" id="UP000231134">
    <property type="component" value="Unassembled WGS sequence"/>
</dbReference>
<dbReference type="GO" id="GO:0016887">
    <property type="term" value="F:ATP hydrolysis activity"/>
    <property type="evidence" value="ECO:0007669"/>
    <property type="project" value="TreeGrafter"/>
</dbReference>
<dbReference type="InterPro" id="IPR001482">
    <property type="entry name" value="T2SS/T4SS_dom"/>
</dbReference>
<dbReference type="PANTHER" id="PTHR30258:SF2">
    <property type="entry name" value="COMG OPERON PROTEIN 1"/>
    <property type="match status" value="1"/>
</dbReference>
<dbReference type="Pfam" id="PF00437">
    <property type="entry name" value="T2SSE"/>
    <property type="match status" value="1"/>
</dbReference>
<feature type="region of interest" description="Disordered" evidence="4">
    <location>
        <begin position="74"/>
        <end position="135"/>
    </location>
</feature>
<evidence type="ECO:0000313" key="7">
    <source>
        <dbReference type="Proteomes" id="UP000231134"/>
    </source>
</evidence>
<keyword evidence="7" id="KW-1185">Reference proteome</keyword>
<accession>A0A2M9A963</accession>